<keyword evidence="3 8" id="KW-0812">Transmembrane</keyword>
<dbReference type="AlphaFoldDB" id="A0A1P8F843"/>
<feature type="transmembrane region" description="Helical" evidence="8">
    <location>
        <begin position="33"/>
        <end position="54"/>
    </location>
</feature>
<dbReference type="SUPFAM" id="SSF52540">
    <property type="entry name" value="P-loop containing nucleoside triphosphate hydrolases"/>
    <property type="match status" value="1"/>
</dbReference>
<evidence type="ECO:0000256" key="8">
    <source>
        <dbReference type="SAM" id="Phobius"/>
    </source>
</evidence>
<dbReference type="Pfam" id="PF00664">
    <property type="entry name" value="ABC_membrane"/>
    <property type="match status" value="1"/>
</dbReference>
<evidence type="ECO:0000256" key="4">
    <source>
        <dbReference type="ARBA" id="ARBA00022741"/>
    </source>
</evidence>
<dbReference type="CDD" id="cd18550">
    <property type="entry name" value="ABC_6TM_exporter_like"/>
    <property type="match status" value="1"/>
</dbReference>
<evidence type="ECO:0000256" key="2">
    <source>
        <dbReference type="ARBA" id="ARBA00022448"/>
    </source>
</evidence>
<dbReference type="Gene3D" id="1.20.1560.10">
    <property type="entry name" value="ABC transporter type 1, transmembrane domain"/>
    <property type="match status" value="1"/>
</dbReference>
<feature type="domain" description="ABC transmembrane type-1" evidence="10">
    <location>
        <begin position="38"/>
        <end position="322"/>
    </location>
</feature>
<dbReference type="Proteomes" id="UP000185934">
    <property type="component" value="Chromosome"/>
</dbReference>
<dbReference type="FunFam" id="3.40.50.300:FF:000287">
    <property type="entry name" value="Multidrug ABC transporter ATP-binding protein"/>
    <property type="match status" value="1"/>
</dbReference>
<evidence type="ECO:0000256" key="6">
    <source>
        <dbReference type="ARBA" id="ARBA00022989"/>
    </source>
</evidence>
<feature type="domain" description="ABC transporter" evidence="9">
    <location>
        <begin position="380"/>
        <end position="634"/>
    </location>
</feature>
<name>A0A1P8F843_9CHLR</name>
<feature type="transmembrane region" description="Helical" evidence="8">
    <location>
        <begin position="153"/>
        <end position="171"/>
    </location>
</feature>
<evidence type="ECO:0000256" key="7">
    <source>
        <dbReference type="ARBA" id="ARBA00023136"/>
    </source>
</evidence>
<evidence type="ECO:0000256" key="5">
    <source>
        <dbReference type="ARBA" id="ARBA00022840"/>
    </source>
</evidence>
<dbReference type="InterPro" id="IPR003439">
    <property type="entry name" value="ABC_transporter-like_ATP-bd"/>
</dbReference>
<dbReference type="InterPro" id="IPR003593">
    <property type="entry name" value="AAA+_ATPase"/>
</dbReference>
<keyword evidence="5 11" id="KW-0067">ATP-binding</keyword>
<dbReference type="PANTHER" id="PTHR43394">
    <property type="entry name" value="ATP-DEPENDENT PERMEASE MDL1, MITOCHONDRIAL"/>
    <property type="match status" value="1"/>
</dbReference>
<keyword evidence="12" id="KW-1185">Reference proteome</keyword>
<dbReference type="PROSITE" id="PS00211">
    <property type="entry name" value="ABC_TRANSPORTER_1"/>
    <property type="match status" value="1"/>
</dbReference>
<dbReference type="STRING" id="1839801.Dform_01320"/>
<feature type="transmembrane region" description="Helical" evidence="8">
    <location>
        <begin position="177"/>
        <end position="196"/>
    </location>
</feature>
<dbReference type="GO" id="GO:0016887">
    <property type="term" value="F:ATP hydrolysis activity"/>
    <property type="evidence" value="ECO:0007669"/>
    <property type="project" value="InterPro"/>
</dbReference>
<evidence type="ECO:0000313" key="12">
    <source>
        <dbReference type="Proteomes" id="UP000185934"/>
    </source>
</evidence>
<accession>A0A1P8F843</accession>
<dbReference type="PROSITE" id="PS50929">
    <property type="entry name" value="ABC_TM1F"/>
    <property type="match status" value="1"/>
</dbReference>
<keyword evidence="2" id="KW-0813">Transport</keyword>
<keyword evidence="6 8" id="KW-1133">Transmembrane helix</keyword>
<feature type="transmembrane region" description="Helical" evidence="8">
    <location>
        <begin position="285"/>
        <end position="303"/>
    </location>
</feature>
<dbReference type="InterPro" id="IPR039421">
    <property type="entry name" value="Type_1_exporter"/>
</dbReference>
<dbReference type="GO" id="GO:0005886">
    <property type="term" value="C:plasma membrane"/>
    <property type="evidence" value="ECO:0007669"/>
    <property type="project" value="UniProtKB-SubCell"/>
</dbReference>
<feature type="transmembrane region" description="Helical" evidence="8">
    <location>
        <begin position="260"/>
        <end position="279"/>
    </location>
</feature>
<proteinExistence type="predicted"/>
<evidence type="ECO:0000259" key="9">
    <source>
        <dbReference type="PROSITE" id="PS50893"/>
    </source>
</evidence>
<keyword evidence="7 8" id="KW-0472">Membrane</keyword>
<organism evidence="11 12">
    <name type="scientific">Dehalogenimonas formicexedens</name>
    <dbReference type="NCBI Taxonomy" id="1839801"/>
    <lineage>
        <taxon>Bacteria</taxon>
        <taxon>Bacillati</taxon>
        <taxon>Chloroflexota</taxon>
        <taxon>Dehalococcoidia</taxon>
        <taxon>Dehalococcoidales</taxon>
        <taxon>Dehalococcoidaceae</taxon>
        <taxon>Dehalogenimonas</taxon>
    </lineage>
</organism>
<keyword evidence="4" id="KW-0547">Nucleotide-binding</keyword>
<dbReference type="SMART" id="SM00382">
    <property type="entry name" value="AAA"/>
    <property type="match status" value="1"/>
</dbReference>
<reference evidence="12" key="1">
    <citation type="submission" date="2016-11" db="EMBL/GenBank/DDBJ databases">
        <title>Dehalogenimonas formicexedens sp. nov., a chlorinated alkane respiring bacterium isolated from contaminated groundwater.</title>
        <authorList>
            <person name="Key T.A."/>
            <person name="Bowman K.S."/>
            <person name="Lee I."/>
            <person name="Chun J."/>
            <person name="Albuquerque L."/>
            <person name="da Costa M.S."/>
            <person name="Rainey F.A."/>
            <person name="Moe W.M."/>
        </authorList>
    </citation>
    <scope>NUCLEOTIDE SEQUENCE [LARGE SCALE GENOMIC DNA]</scope>
    <source>
        <strain evidence="12">NSZ-14</strain>
    </source>
</reference>
<dbReference type="KEGG" id="dfo:Dform_01320"/>
<dbReference type="EMBL" id="CP018258">
    <property type="protein sequence ID" value="APV44646.1"/>
    <property type="molecule type" value="Genomic_DNA"/>
</dbReference>
<dbReference type="InterPro" id="IPR017871">
    <property type="entry name" value="ABC_transporter-like_CS"/>
</dbReference>
<dbReference type="PANTHER" id="PTHR43394:SF1">
    <property type="entry name" value="ATP-BINDING CASSETTE SUB-FAMILY B MEMBER 10, MITOCHONDRIAL"/>
    <property type="match status" value="1"/>
</dbReference>
<dbReference type="GO" id="GO:0015421">
    <property type="term" value="F:ABC-type oligopeptide transporter activity"/>
    <property type="evidence" value="ECO:0007669"/>
    <property type="project" value="TreeGrafter"/>
</dbReference>
<sequence length="647" mass="70844">MVHGFPYSLSSPDEKPKVTRGLLKRVMGYARPYTRLILVMFAITIVVAGLSLLMPLILRQLIDVTLKERNLSQLWWLVAALVALPLATSSLTVLLRRINARVGEGVVYDLRVALFSHLQRMALNFFTNTKVGELMSRLNNDVVGAQNAISNTMVGIVSSFIQTVALLIVMFSLEWRLTLLSIVILPLFLVAARNLGRRLQNIAREQLDFNAKMNAVMHELLNISGALLVKLFGRAKTEDERFKERAAAVRDSGVRRAVTGMLFFASIGLISAIGVALVYGLGGYLVIKGSLTIGTIVAMAAYLGSLYSALQNLTNAPVDFATSMVSFERVFEVLDLPHEIAEKPQALCLQDVRGVLELDDVSFKYSRADRGLLKDVKRFGQMQDVVAVLSGGAQTEKPVNGETEKAPATQAREQVLDHISFRAEPGQLVALVGPSGAGKTTLTYLIPRLYDPTGGRILIDGHDLRDVTLDSLANQIGMVTQETFLFHDTIRVNMLYADPDATQAQVQSAAKAANIHDFIMGLPQGYDTVVGERGYRLSGGEKQRIALARVILKDPRILVLDEATSSLDSESEALIQEALKRVMTGRTSIVIAHRLSTILAADLILVMDRGQIIERGTHQELLARGGLYARLYETQFHGSKAGLPANG</sequence>
<comment type="subcellular location">
    <subcellularLocation>
        <location evidence="1">Cell membrane</location>
        <topology evidence="1">Multi-pass membrane protein</topology>
    </subcellularLocation>
</comment>
<dbReference type="InterPro" id="IPR011527">
    <property type="entry name" value="ABC1_TM_dom"/>
</dbReference>
<dbReference type="GO" id="GO:0005524">
    <property type="term" value="F:ATP binding"/>
    <property type="evidence" value="ECO:0007669"/>
    <property type="project" value="UniProtKB-KW"/>
</dbReference>
<gene>
    <name evidence="11" type="ORF">Dform_01320</name>
</gene>
<dbReference type="Pfam" id="PF00005">
    <property type="entry name" value="ABC_tran"/>
    <property type="match status" value="1"/>
</dbReference>
<feature type="transmembrane region" description="Helical" evidence="8">
    <location>
        <begin position="74"/>
        <end position="95"/>
    </location>
</feature>
<dbReference type="PROSITE" id="PS50893">
    <property type="entry name" value="ABC_TRANSPORTER_2"/>
    <property type="match status" value="1"/>
</dbReference>
<dbReference type="InterPro" id="IPR027417">
    <property type="entry name" value="P-loop_NTPase"/>
</dbReference>
<dbReference type="Gene3D" id="3.40.50.300">
    <property type="entry name" value="P-loop containing nucleotide triphosphate hydrolases"/>
    <property type="match status" value="1"/>
</dbReference>
<dbReference type="SUPFAM" id="SSF90123">
    <property type="entry name" value="ABC transporter transmembrane region"/>
    <property type="match status" value="1"/>
</dbReference>
<dbReference type="InterPro" id="IPR036640">
    <property type="entry name" value="ABC1_TM_sf"/>
</dbReference>
<evidence type="ECO:0000259" key="10">
    <source>
        <dbReference type="PROSITE" id="PS50929"/>
    </source>
</evidence>
<evidence type="ECO:0000313" key="11">
    <source>
        <dbReference type="EMBL" id="APV44646.1"/>
    </source>
</evidence>
<protein>
    <submittedName>
        <fullName evidence="11">ATP-binding cassette, subfamily B</fullName>
    </submittedName>
</protein>
<evidence type="ECO:0000256" key="1">
    <source>
        <dbReference type="ARBA" id="ARBA00004651"/>
    </source>
</evidence>
<evidence type="ECO:0000256" key="3">
    <source>
        <dbReference type="ARBA" id="ARBA00022692"/>
    </source>
</evidence>